<protein>
    <recommendedName>
        <fullName evidence="4">Ubiquitin-like protease family profile domain-containing protein</fullName>
    </recommendedName>
</protein>
<dbReference type="GO" id="GO:0008234">
    <property type="term" value="F:cysteine-type peptidase activity"/>
    <property type="evidence" value="ECO:0007669"/>
    <property type="project" value="InterPro"/>
</dbReference>
<dbReference type="GO" id="GO:0006508">
    <property type="term" value="P:proteolysis"/>
    <property type="evidence" value="ECO:0007669"/>
    <property type="project" value="UniProtKB-KW"/>
</dbReference>
<gene>
    <name evidence="5" type="ORF">LSH36_1353g00002</name>
</gene>
<dbReference type="Gene3D" id="3.40.395.10">
    <property type="entry name" value="Adenoviral Proteinase, Chain A"/>
    <property type="match status" value="1"/>
</dbReference>
<proteinExistence type="inferred from homology"/>
<dbReference type="AlphaFoldDB" id="A0AAD9IUC5"/>
<comment type="similarity">
    <text evidence="1">Belongs to the peptidase C48 family.</text>
</comment>
<feature type="domain" description="Ubiquitin-like protease family profile" evidence="4">
    <location>
        <begin position="40"/>
        <end position="193"/>
    </location>
</feature>
<dbReference type="Pfam" id="PF02902">
    <property type="entry name" value="Peptidase_C48"/>
    <property type="match status" value="1"/>
</dbReference>
<name>A0AAD9IUC5_9ANNE</name>
<evidence type="ECO:0000259" key="4">
    <source>
        <dbReference type="PROSITE" id="PS50600"/>
    </source>
</evidence>
<dbReference type="InterPro" id="IPR003653">
    <property type="entry name" value="Peptidase_C48_C"/>
</dbReference>
<organism evidence="5 6">
    <name type="scientific">Paralvinella palmiformis</name>
    <dbReference type="NCBI Taxonomy" id="53620"/>
    <lineage>
        <taxon>Eukaryota</taxon>
        <taxon>Metazoa</taxon>
        <taxon>Spiralia</taxon>
        <taxon>Lophotrochozoa</taxon>
        <taxon>Annelida</taxon>
        <taxon>Polychaeta</taxon>
        <taxon>Sedentaria</taxon>
        <taxon>Canalipalpata</taxon>
        <taxon>Terebellida</taxon>
        <taxon>Terebelliformia</taxon>
        <taxon>Alvinellidae</taxon>
        <taxon>Paralvinella</taxon>
    </lineage>
</organism>
<sequence length="193" mass="22153">MIETLKDAPSHLKSWTHYIQYGDHNVPDDDAKVHLYVGNNSLRSEDLKTLKPKHWLNDQVIHAYLDVLSMDVNAIKPTVHVIPSFLAVKWESGDHTSCLYPKVAFEKFKWILLPICTNHHWLLLIADMVNNTVGVLNSLDWDQSRHDPFLTSWKSFMSARGLKEEWSVARYISSIQQDGDSCGVFVLMCSFVV</sequence>
<evidence type="ECO:0000256" key="1">
    <source>
        <dbReference type="ARBA" id="ARBA00005234"/>
    </source>
</evidence>
<keyword evidence="6" id="KW-1185">Reference proteome</keyword>
<keyword evidence="2" id="KW-0645">Protease</keyword>
<evidence type="ECO:0000256" key="2">
    <source>
        <dbReference type="ARBA" id="ARBA00022670"/>
    </source>
</evidence>
<dbReference type="EMBL" id="JAODUP010001357">
    <property type="protein sequence ID" value="KAK2140430.1"/>
    <property type="molecule type" value="Genomic_DNA"/>
</dbReference>
<dbReference type="InterPro" id="IPR038765">
    <property type="entry name" value="Papain-like_cys_pep_sf"/>
</dbReference>
<evidence type="ECO:0000313" key="5">
    <source>
        <dbReference type="EMBL" id="KAK2140430.1"/>
    </source>
</evidence>
<reference evidence="5" key="1">
    <citation type="journal article" date="2023" name="Mol. Biol. Evol.">
        <title>Third-Generation Sequencing Reveals the Adaptive Role of the Epigenome in Three Deep-Sea Polychaetes.</title>
        <authorList>
            <person name="Perez M."/>
            <person name="Aroh O."/>
            <person name="Sun Y."/>
            <person name="Lan Y."/>
            <person name="Juniper S.K."/>
            <person name="Young C.R."/>
            <person name="Angers B."/>
            <person name="Qian P.Y."/>
        </authorList>
    </citation>
    <scope>NUCLEOTIDE SEQUENCE</scope>
    <source>
        <strain evidence="5">P08H-3</strain>
    </source>
</reference>
<keyword evidence="3" id="KW-0378">Hydrolase</keyword>
<dbReference type="Proteomes" id="UP001208570">
    <property type="component" value="Unassembled WGS sequence"/>
</dbReference>
<accession>A0AAD9IUC5</accession>
<dbReference type="SUPFAM" id="SSF54001">
    <property type="entry name" value="Cysteine proteinases"/>
    <property type="match status" value="1"/>
</dbReference>
<comment type="caution">
    <text evidence="5">The sequence shown here is derived from an EMBL/GenBank/DDBJ whole genome shotgun (WGS) entry which is preliminary data.</text>
</comment>
<dbReference type="PROSITE" id="PS50600">
    <property type="entry name" value="ULP_PROTEASE"/>
    <property type="match status" value="1"/>
</dbReference>
<evidence type="ECO:0000313" key="6">
    <source>
        <dbReference type="Proteomes" id="UP001208570"/>
    </source>
</evidence>
<evidence type="ECO:0000256" key="3">
    <source>
        <dbReference type="ARBA" id="ARBA00022801"/>
    </source>
</evidence>